<accession>A0AAE0YYI2</accession>
<reference evidence="1" key="1">
    <citation type="journal article" date="2023" name="G3 (Bethesda)">
        <title>A reference genome for the long-term kleptoplast-retaining sea slug Elysia crispata morphotype clarki.</title>
        <authorList>
            <person name="Eastman K.E."/>
            <person name="Pendleton A.L."/>
            <person name="Shaikh M.A."/>
            <person name="Suttiyut T."/>
            <person name="Ogas R."/>
            <person name="Tomko P."/>
            <person name="Gavelis G."/>
            <person name="Widhalm J.R."/>
            <person name="Wisecaver J.H."/>
        </authorList>
    </citation>
    <scope>NUCLEOTIDE SEQUENCE</scope>
    <source>
        <strain evidence="1">ECLA1</strain>
    </source>
</reference>
<gene>
    <name evidence="1" type="ORF">RRG08_041228</name>
</gene>
<evidence type="ECO:0000313" key="2">
    <source>
        <dbReference type="Proteomes" id="UP001283361"/>
    </source>
</evidence>
<dbReference type="AlphaFoldDB" id="A0AAE0YYI2"/>
<evidence type="ECO:0000313" key="1">
    <source>
        <dbReference type="EMBL" id="KAK3758577.1"/>
    </source>
</evidence>
<name>A0AAE0YYI2_9GAST</name>
<dbReference type="EMBL" id="JAWDGP010005262">
    <property type="protein sequence ID" value="KAK3758577.1"/>
    <property type="molecule type" value="Genomic_DNA"/>
</dbReference>
<organism evidence="1 2">
    <name type="scientific">Elysia crispata</name>
    <name type="common">lettuce slug</name>
    <dbReference type="NCBI Taxonomy" id="231223"/>
    <lineage>
        <taxon>Eukaryota</taxon>
        <taxon>Metazoa</taxon>
        <taxon>Spiralia</taxon>
        <taxon>Lophotrochozoa</taxon>
        <taxon>Mollusca</taxon>
        <taxon>Gastropoda</taxon>
        <taxon>Heterobranchia</taxon>
        <taxon>Euthyneura</taxon>
        <taxon>Panpulmonata</taxon>
        <taxon>Sacoglossa</taxon>
        <taxon>Placobranchoidea</taxon>
        <taxon>Plakobranchidae</taxon>
        <taxon>Elysia</taxon>
    </lineage>
</organism>
<sequence>MASRSVAIVKALNSPSYALPCAWPEPLTPTSYCLHLLKLPGVAIVKDFPATLFRVLGLNHSRQPPIVNIS</sequence>
<comment type="caution">
    <text evidence="1">The sequence shown here is derived from an EMBL/GenBank/DDBJ whole genome shotgun (WGS) entry which is preliminary data.</text>
</comment>
<protein>
    <submittedName>
        <fullName evidence="1">Uncharacterized protein</fullName>
    </submittedName>
</protein>
<keyword evidence="2" id="KW-1185">Reference proteome</keyword>
<proteinExistence type="predicted"/>
<dbReference type="Proteomes" id="UP001283361">
    <property type="component" value="Unassembled WGS sequence"/>
</dbReference>